<name>A0A0E9VBL0_ANGAN</name>
<sequence>MTVRSTPQANKSKMAVSLRETVFIL</sequence>
<protein>
    <submittedName>
        <fullName evidence="1">Uncharacterized protein</fullName>
    </submittedName>
</protein>
<dbReference type="EMBL" id="GBXM01030332">
    <property type="protein sequence ID" value="JAH78245.1"/>
    <property type="molecule type" value="Transcribed_RNA"/>
</dbReference>
<dbReference type="EMBL" id="GBXM01030539">
    <property type="protein sequence ID" value="JAH78038.1"/>
    <property type="molecule type" value="Transcribed_RNA"/>
</dbReference>
<accession>A0A0E9VBL0</accession>
<proteinExistence type="predicted"/>
<evidence type="ECO:0000313" key="1">
    <source>
        <dbReference type="EMBL" id="JAH74603.1"/>
    </source>
</evidence>
<reference evidence="1" key="1">
    <citation type="submission" date="2014-11" db="EMBL/GenBank/DDBJ databases">
        <authorList>
            <person name="Amaro Gonzalez C."/>
        </authorList>
    </citation>
    <scope>NUCLEOTIDE SEQUENCE</scope>
</reference>
<reference evidence="1" key="2">
    <citation type="journal article" date="2015" name="Fish Shellfish Immunol.">
        <title>Early steps in the European eel (Anguilla anguilla)-Vibrio vulnificus interaction in the gills: Role of the RtxA13 toxin.</title>
        <authorList>
            <person name="Callol A."/>
            <person name="Pajuelo D."/>
            <person name="Ebbesson L."/>
            <person name="Teles M."/>
            <person name="MacKenzie S."/>
            <person name="Amaro C."/>
        </authorList>
    </citation>
    <scope>NUCLEOTIDE SEQUENCE</scope>
</reference>
<dbReference type="EMBL" id="GBXM01033974">
    <property type="protein sequence ID" value="JAH74603.1"/>
    <property type="molecule type" value="Transcribed_RNA"/>
</dbReference>
<dbReference type="AlphaFoldDB" id="A0A0E9VBL0"/>
<organism evidence="1">
    <name type="scientific">Anguilla anguilla</name>
    <name type="common">European freshwater eel</name>
    <name type="synonym">Muraena anguilla</name>
    <dbReference type="NCBI Taxonomy" id="7936"/>
    <lineage>
        <taxon>Eukaryota</taxon>
        <taxon>Metazoa</taxon>
        <taxon>Chordata</taxon>
        <taxon>Craniata</taxon>
        <taxon>Vertebrata</taxon>
        <taxon>Euteleostomi</taxon>
        <taxon>Actinopterygii</taxon>
        <taxon>Neopterygii</taxon>
        <taxon>Teleostei</taxon>
        <taxon>Anguilliformes</taxon>
        <taxon>Anguillidae</taxon>
        <taxon>Anguilla</taxon>
    </lineage>
</organism>